<reference evidence="2" key="1">
    <citation type="submission" date="2022-12" db="EMBL/GenBank/DDBJ databases">
        <authorList>
            <person name="Webb A."/>
        </authorList>
    </citation>
    <scope>NUCLEOTIDE SEQUENCE</scope>
    <source>
        <strain evidence="2">Hp1</strain>
    </source>
</reference>
<gene>
    <name evidence="2" type="ORF">HBR001_LOCUS5185</name>
</gene>
<feature type="compositionally biased region" description="Polar residues" evidence="1">
    <location>
        <begin position="286"/>
        <end position="300"/>
    </location>
</feature>
<evidence type="ECO:0000313" key="3">
    <source>
        <dbReference type="Proteomes" id="UP001162031"/>
    </source>
</evidence>
<name>A0AAV0U683_HYABA</name>
<comment type="caution">
    <text evidence="2">The sequence shown here is derived from an EMBL/GenBank/DDBJ whole genome shotgun (WGS) entry which is preliminary data.</text>
</comment>
<feature type="compositionally biased region" description="Basic and acidic residues" evidence="1">
    <location>
        <begin position="305"/>
        <end position="315"/>
    </location>
</feature>
<organism evidence="2 3">
    <name type="scientific">Hyaloperonospora brassicae</name>
    <name type="common">Brassica downy mildew</name>
    <name type="synonym">Peronospora brassicae</name>
    <dbReference type="NCBI Taxonomy" id="162125"/>
    <lineage>
        <taxon>Eukaryota</taxon>
        <taxon>Sar</taxon>
        <taxon>Stramenopiles</taxon>
        <taxon>Oomycota</taxon>
        <taxon>Peronosporomycetes</taxon>
        <taxon>Peronosporales</taxon>
        <taxon>Peronosporaceae</taxon>
        <taxon>Hyaloperonospora</taxon>
    </lineage>
</organism>
<evidence type="ECO:0000256" key="1">
    <source>
        <dbReference type="SAM" id="MobiDB-lite"/>
    </source>
</evidence>
<evidence type="ECO:0000313" key="2">
    <source>
        <dbReference type="EMBL" id="CAI5731415.1"/>
    </source>
</evidence>
<accession>A0AAV0U683</accession>
<feature type="region of interest" description="Disordered" evidence="1">
    <location>
        <begin position="257"/>
        <end position="350"/>
    </location>
</feature>
<dbReference type="AlphaFoldDB" id="A0AAV0U683"/>
<dbReference type="EMBL" id="CANTFL010001102">
    <property type="protein sequence ID" value="CAI5731415.1"/>
    <property type="molecule type" value="Genomic_DNA"/>
</dbReference>
<proteinExistence type="predicted"/>
<feature type="compositionally biased region" description="Polar residues" evidence="1">
    <location>
        <begin position="89"/>
        <end position="103"/>
    </location>
</feature>
<dbReference type="Proteomes" id="UP001162031">
    <property type="component" value="Unassembled WGS sequence"/>
</dbReference>
<feature type="compositionally biased region" description="Polar residues" evidence="1">
    <location>
        <begin position="318"/>
        <end position="338"/>
    </location>
</feature>
<feature type="region of interest" description="Disordered" evidence="1">
    <location>
        <begin position="204"/>
        <end position="230"/>
    </location>
</feature>
<sequence>MAQAESGTLKVKILRHDQTPADNRTCATSVFPFSNAIGTRNSRRAAVQPPHMSRSPPKPRPNRKHVPIFYEPQFRQPIWRRSRRRRSNNESGTPSAPSTSVADISLTSPTEVHAPDDAATGAPHALPQLLDVRLRSASSSEVRRDLSPKTSPLVVRKETDEVEANGELEHLSSSESSSLCLNSWSEGLQMMGTTATSAELQKDPNVGKASARDHSASSSTNHHLARDGPVASTQLQLSALSSTDDLAAVVTKIPSSSINGSTKILDTADCGTNGRPEDSRSEPLAVSQTATDPVSSASSTKHSRNKEQGGKHREICGPNSTSRSGCSEATHSSGSRSMVATVEPSSRPPTLNLVVEDRTQVSELPFIIGGSEDTLVCNSLDECASGMAITLDSPPDAPLVLPSHNSLVGGSISSLTLPKTAPSLDGSGSLSSVTSDTNETMKDLNSVPALPARTHLSPDGLATMTRVNCEVSDPCKRKASHIAMAGFGSRASCSDATYNTVTCSCNATSGLGPPPSDPPAFTIGNSLMGGGIELQLAASPVNTHNFDWKPQRPAWHIDDTTRSIGHR</sequence>
<feature type="region of interest" description="Disordered" evidence="1">
    <location>
        <begin position="137"/>
        <end position="159"/>
    </location>
</feature>
<feature type="region of interest" description="Disordered" evidence="1">
    <location>
        <begin position="37"/>
        <end position="103"/>
    </location>
</feature>
<keyword evidence="3" id="KW-1185">Reference proteome</keyword>
<protein>
    <submittedName>
        <fullName evidence="2">Uncharacterized protein</fullName>
    </submittedName>
</protein>